<proteinExistence type="inferred from homology"/>
<dbReference type="OrthoDB" id="20949at2759"/>
<comment type="caution">
    <text evidence="3">The sequence shown here is derived from an EMBL/GenBank/DDBJ whole genome shotgun (WGS) entry which is preliminary data.</text>
</comment>
<dbReference type="Pfam" id="PF07890">
    <property type="entry name" value="Rrp15p"/>
    <property type="match status" value="1"/>
</dbReference>
<evidence type="ECO:0000256" key="1">
    <source>
        <dbReference type="ARBA" id="ARBA00007462"/>
    </source>
</evidence>
<dbReference type="EMBL" id="AMGX01000010">
    <property type="protein sequence ID" value="EXJ70064.1"/>
    <property type="molecule type" value="Genomic_DNA"/>
</dbReference>
<reference evidence="3 4" key="1">
    <citation type="submission" date="2013-03" db="EMBL/GenBank/DDBJ databases">
        <title>The Genome Sequence of Cladophialophora psammophila CBS 110553.</title>
        <authorList>
            <consortium name="The Broad Institute Genomics Platform"/>
            <person name="Cuomo C."/>
            <person name="de Hoog S."/>
            <person name="Gorbushina A."/>
            <person name="Walker B."/>
            <person name="Young S.K."/>
            <person name="Zeng Q."/>
            <person name="Gargeya S."/>
            <person name="Fitzgerald M."/>
            <person name="Haas B."/>
            <person name="Abouelleil A."/>
            <person name="Allen A.W."/>
            <person name="Alvarado L."/>
            <person name="Arachchi H.M."/>
            <person name="Berlin A.M."/>
            <person name="Chapman S.B."/>
            <person name="Gainer-Dewar J."/>
            <person name="Goldberg J."/>
            <person name="Griggs A."/>
            <person name="Gujja S."/>
            <person name="Hansen M."/>
            <person name="Howarth C."/>
            <person name="Imamovic A."/>
            <person name="Ireland A."/>
            <person name="Larimer J."/>
            <person name="McCowan C."/>
            <person name="Murphy C."/>
            <person name="Pearson M."/>
            <person name="Poon T.W."/>
            <person name="Priest M."/>
            <person name="Roberts A."/>
            <person name="Saif S."/>
            <person name="Shea T."/>
            <person name="Sisk P."/>
            <person name="Sykes S."/>
            <person name="Wortman J."/>
            <person name="Nusbaum C."/>
            <person name="Birren B."/>
        </authorList>
    </citation>
    <scope>NUCLEOTIDE SEQUENCE [LARGE SCALE GENOMIC DNA]</scope>
    <source>
        <strain evidence="3 4">CBS 110553</strain>
    </source>
</reference>
<evidence type="ECO:0000313" key="4">
    <source>
        <dbReference type="Proteomes" id="UP000019471"/>
    </source>
</evidence>
<dbReference type="STRING" id="1182543.W9XI76"/>
<dbReference type="GO" id="GO:0000470">
    <property type="term" value="P:maturation of LSU-rRNA"/>
    <property type="evidence" value="ECO:0007669"/>
    <property type="project" value="TreeGrafter"/>
</dbReference>
<dbReference type="PANTHER" id="PTHR13245">
    <property type="entry name" value="RRP15-LIKE PROTEIN"/>
    <property type="match status" value="1"/>
</dbReference>
<feature type="compositionally biased region" description="Basic and acidic residues" evidence="2">
    <location>
        <begin position="10"/>
        <end position="20"/>
    </location>
</feature>
<dbReference type="PANTHER" id="PTHR13245:SF14">
    <property type="entry name" value="RRP15-LIKE PROTEIN"/>
    <property type="match status" value="1"/>
</dbReference>
<dbReference type="Proteomes" id="UP000019471">
    <property type="component" value="Unassembled WGS sequence"/>
</dbReference>
<feature type="compositionally biased region" description="Basic and acidic residues" evidence="2">
    <location>
        <begin position="57"/>
        <end position="72"/>
    </location>
</feature>
<dbReference type="RefSeq" id="XP_007745916.1">
    <property type="nucleotide sequence ID" value="XM_007747726.1"/>
</dbReference>
<gene>
    <name evidence="3" type="ORF">A1O5_07137</name>
</gene>
<sequence length="275" mass="30682">MAPLSQKKRKIEDGMRGKTERPKKRFRKQLEYHSSSDEEDQEDQVFATANLDESDEERVSTRIAKTEKKKTVPSETDDGSDEQSGDEDEDTRSEEDASSDEESTEGGLNNAGRRKPISKRNDPEAFSTSISKILSTKLSQSTRQDPVLSRSKEAVETSVSLANERLEKKAKAKLRSDRKEELERGRVKDVLGLSSGQAGEVAEEEKRLRKIAQRGVIKLFNAVRAAQVKAEQVAKEERKKGTIGMANREEKVNEMSKQGFLDLIAGKKNAQSAPA</sequence>
<dbReference type="AlphaFoldDB" id="W9XI76"/>
<feature type="region of interest" description="Disordered" evidence="2">
    <location>
        <begin position="1"/>
        <end position="159"/>
    </location>
</feature>
<dbReference type="GeneID" id="19191843"/>
<name>W9XI76_9EURO</name>
<organism evidence="3 4">
    <name type="scientific">Cladophialophora psammophila CBS 110553</name>
    <dbReference type="NCBI Taxonomy" id="1182543"/>
    <lineage>
        <taxon>Eukaryota</taxon>
        <taxon>Fungi</taxon>
        <taxon>Dikarya</taxon>
        <taxon>Ascomycota</taxon>
        <taxon>Pezizomycotina</taxon>
        <taxon>Eurotiomycetes</taxon>
        <taxon>Chaetothyriomycetidae</taxon>
        <taxon>Chaetothyriales</taxon>
        <taxon>Herpotrichiellaceae</taxon>
        <taxon>Cladophialophora</taxon>
    </lineage>
</organism>
<evidence type="ECO:0008006" key="5">
    <source>
        <dbReference type="Google" id="ProtNLM"/>
    </source>
</evidence>
<evidence type="ECO:0000313" key="3">
    <source>
        <dbReference type="EMBL" id="EXJ70064.1"/>
    </source>
</evidence>
<dbReference type="HOGENOM" id="CLU_058264_1_2_1"/>
<keyword evidence="4" id="KW-1185">Reference proteome</keyword>
<evidence type="ECO:0000256" key="2">
    <source>
        <dbReference type="SAM" id="MobiDB-lite"/>
    </source>
</evidence>
<protein>
    <recommendedName>
        <fullName evidence="5">Ribosomal RNA-processing protein 15</fullName>
    </recommendedName>
</protein>
<accession>W9XI76</accession>
<dbReference type="InterPro" id="IPR012459">
    <property type="entry name" value="Rrp15"/>
</dbReference>
<dbReference type="GO" id="GO:0030687">
    <property type="term" value="C:preribosome, large subunit precursor"/>
    <property type="evidence" value="ECO:0007669"/>
    <property type="project" value="TreeGrafter"/>
</dbReference>
<dbReference type="GO" id="GO:0000460">
    <property type="term" value="P:maturation of 5.8S rRNA"/>
    <property type="evidence" value="ECO:0007669"/>
    <property type="project" value="TreeGrafter"/>
</dbReference>
<comment type="similarity">
    <text evidence="1">Belongs to the RRP15 family.</text>
</comment>
<dbReference type="eggNOG" id="KOG2974">
    <property type="taxonomic scope" value="Eukaryota"/>
</dbReference>
<feature type="compositionally biased region" description="Acidic residues" evidence="2">
    <location>
        <begin position="75"/>
        <end position="104"/>
    </location>
</feature>
<feature type="compositionally biased region" description="Polar residues" evidence="2">
    <location>
        <begin position="126"/>
        <end position="144"/>
    </location>
</feature>